<feature type="transmembrane region" description="Helical" evidence="1">
    <location>
        <begin position="27"/>
        <end position="48"/>
    </location>
</feature>
<evidence type="ECO:0000259" key="2">
    <source>
        <dbReference type="PROSITE" id="PS51352"/>
    </source>
</evidence>
<accession>A0ABW7AU75</accession>
<dbReference type="PANTHER" id="PTHR42852:SF13">
    <property type="entry name" value="PROTEIN DIPZ"/>
    <property type="match status" value="1"/>
</dbReference>
<dbReference type="InterPro" id="IPR036249">
    <property type="entry name" value="Thioredoxin-like_sf"/>
</dbReference>
<organism evidence="3 4">
    <name type="scientific">Nonomuraea marmarensis</name>
    <dbReference type="NCBI Taxonomy" id="3351344"/>
    <lineage>
        <taxon>Bacteria</taxon>
        <taxon>Bacillati</taxon>
        <taxon>Actinomycetota</taxon>
        <taxon>Actinomycetes</taxon>
        <taxon>Streptosporangiales</taxon>
        <taxon>Streptosporangiaceae</taxon>
        <taxon>Nonomuraea</taxon>
    </lineage>
</organism>
<keyword evidence="1" id="KW-0812">Transmembrane</keyword>
<dbReference type="InterPro" id="IPR000866">
    <property type="entry name" value="AhpC/TSA"/>
</dbReference>
<proteinExistence type="predicted"/>
<dbReference type="PROSITE" id="PS51352">
    <property type="entry name" value="THIOREDOXIN_2"/>
    <property type="match status" value="1"/>
</dbReference>
<dbReference type="EMBL" id="JBICRM010000063">
    <property type="protein sequence ID" value="MFG1710976.1"/>
    <property type="molecule type" value="Genomic_DNA"/>
</dbReference>
<gene>
    <name evidence="3" type="ORF">ACFLIM_48235</name>
</gene>
<dbReference type="Gene3D" id="3.40.30.10">
    <property type="entry name" value="Glutaredoxin"/>
    <property type="match status" value="1"/>
</dbReference>
<keyword evidence="1" id="KW-1133">Transmembrane helix</keyword>
<evidence type="ECO:0000256" key="1">
    <source>
        <dbReference type="SAM" id="Phobius"/>
    </source>
</evidence>
<comment type="caution">
    <text evidence="3">The sequence shown here is derived from an EMBL/GenBank/DDBJ whole genome shotgun (WGS) entry which is preliminary data.</text>
</comment>
<dbReference type="PANTHER" id="PTHR42852">
    <property type="entry name" value="THIOL:DISULFIDE INTERCHANGE PROTEIN DSBE"/>
    <property type="match status" value="1"/>
</dbReference>
<evidence type="ECO:0000313" key="4">
    <source>
        <dbReference type="Proteomes" id="UP001603978"/>
    </source>
</evidence>
<dbReference type="Pfam" id="PF00578">
    <property type="entry name" value="AhpC-TSA"/>
    <property type="match status" value="1"/>
</dbReference>
<evidence type="ECO:0000313" key="3">
    <source>
        <dbReference type="EMBL" id="MFG1710976.1"/>
    </source>
</evidence>
<protein>
    <submittedName>
        <fullName evidence="3">Peroxiredoxin family protein</fullName>
    </submittedName>
</protein>
<dbReference type="RefSeq" id="WP_393177307.1">
    <property type="nucleotide sequence ID" value="NZ_JBICRM010000063.1"/>
</dbReference>
<name>A0ABW7AU75_9ACTN</name>
<dbReference type="SUPFAM" id="SSF52833">
    <property type="entry name" value="Thioredoxin-like"/>
    <property type="match status" value="1"/>
</dbReference>
<sequence length="236" mass="25483">MSEKTTTARRKQHLAQVRSKQTRQRRLRVIALATVALAVLLGALFTVWRGTSTPTDGTPAAGGGVRGSGEYPYQVGRPGIGQAAPAFALPATTGKKVSLADYRGKNVLLYFQEGLMCEPCWDQIGDLEKNVSAVKAAGIDQIVSITVDPIDLITRKMHDEGYTTTVLSDPDLSATKAYDANAYGMMGDSKPGHSFILVGPDGKIRWRADYGGEPKYTMFLPTSQILADMKKDTTAK</sequence>
<keyword evidence="4" id="KW-1185">Reference proteome</keyword>
<dbReference type="CDD" id="cd02971">
    <property type="entry name" value="PRX_family"/>
    <property type="match status" value="1"/>
</dbReference>
<feature type="domain" description="Thioredoxin" evidence="2">
    <location>
        <begin position="78"/>
        <end position="231"/>
    </location>
</feature>
<reference evidence="3 4" key="1">
    <citation type="submission" date="2024-10" db="EMBL/GenBank/DDBJ databases">
        <authorList>
            <person name="Topkara A.R."/>
            <person name="Saygin H."/>
        </authorList>
    </citation>
    <scope>NUCLEOTIDE SEQUENCE [LARGE SCALE GENOMIC DNA]</scope>
    <source>
        <strain evidence="3 4">M3C6</strain>
    </source>
</reference>
<keyword evidence="1" id="KW-0472">Membrane</keyword>
<dbReference type="InterPro" id="IPR013766">
    <property type="entry name" value="Thioredoxin_domain"/>
</dbReference>
<dbReference type="Proteomes" id="UP001603978">
    <property type="component" value="Unassembled WGS sequence"/>
</dbReference>
<dbReference type="InterPro" id="IPR050553">
    <property type="entry name" value="Thioredoxin_ResA/DsbE_sf"/>
</dbReference>